<gene>
    <name evidence="1" type="ORF">PABY_11080</name>
</gene>
<proteinExistence type="predicted"/>
<evidence type="ECO:0008006" key="3">
    <source>
        <dbReference type="Google" id="ProtNLM"/>
    </source>
</evidence>
<evidence type="ECO:0000313" key="2">
    <source>
        <dbReference type="Proteomes" id="UP001341135"/>
    </source>
</evidence>
<reference evidence="1 2" key="1">
    <citation type="submission" date="2023-09" db="EMBL/GenBank/DDBJ databases">
        <title>Pyrofollis japonicus gen. nov. sp. nov., a novel member of the family Pyrodictiaceae isolated from the Iheya North hydrothermal field.</title>
        <authorList>
            <person name="Miyazaki U."/>
            <person name="Sanari M."/>
            <person name="Tame A."/>
            <person name="Kitajima M."/>
            <person name="Okamoto A."/>
            <person name="Sawayama S."/>
            <person name="Miyazaki J."/>
            <person name="Takai K."/>
            <person name="Nakagawa S."/>
        </authorList>
    </citation>
    <scope>NUCLEOTIDE SEQUENCE [LARGE SCALE GENOMIC DNA]</scope>
    <source>
        <strain evidence="1 2">AV2</strain>
    </source>
</reference>
<evidence type="ECO:0000313" key="1">
    <source>
        <dbReference type="EMBL" id="BES81541.1"/>
    </source>
</evidence>
<dbReference type="GeneID" id="89289127"/>
<accession>A0ABM8IVG1</accession>
<organism evidence="1 2">
    <name type="scientific">Pyrodictium abyssi</name>
    <dbReference type="NCBI Taxonomy" id="54256"/>
    <lineage>
        <taxon>Archaea</taxon>
        <taxon>Thermoproteota</taxon>
        <taxon>Thermoprotei</taxon>
        <taxon>Desulfurococcales</taxon>
        <taxon>Pyrodictiaceae</taxon>
        <taxon>Pyrodictium</taxon>
    </lineage>
</organism>
<sequence length="68" mass="7465">MTAVAQAPRSLQLARDLLDALDRATRLSLMLEEAAIEEANFELALTASKIRGAIEPFKTELEKLLAKP</sequence>
<dbReference type="RefSeq" id="WP_338252709.1">
    <property type="nucleotide sequence ID" value="NZ_AP028907.1"/>
</dbReference>
<dbReference type="EMBL" id="AP028907">
    <property type="protein sequence ID" value="BES81541.1"/>
    <property type="molecule type" value="Genomic_DNA"/>
</dbReference>
<dbReference type="Proteomes" id="UP001341135">
    <property type="component" value="Chromosome"/>
</dbReference>
<name>A0ABM8IVG1_9CREN</name>
<keyword evidence="2" id="KW-1185">Reference proteome</keyword>
<protein>
    <recommendedName>
        <fullName evidence="3">HEPN domain-containing protein</fullName>
    </recommendedName>
</protein>